<evidence type="ECO:0008006" key="3">
    <source>
        <dbReference type="Google" id="ProtNLM"/>
    </source>
</evidence>
<dbReference type="RefSeq" id="XP_024550215.1">
    <property type="nucleotide sequence ID" value="XM_024694426.1"/>
</dbReference>
<dbReference type="Proteomes" id="UP000001798">
    <property type="component" value="Chromosome 8"/>
</dbReference>
<reference evidence="1 2" key="1">
    <citation type="journal article" date="2011" name="PLoS Genet.">
        <title>Genomic analysis of the necrotrophic fungal pathogens Sclerotinia sclerotiorum and Botrytis cinerea.</title>
        <authorList>
            <person name="Amselem J."/>
            <person name="Cuomo C.A."/>
            <person name="van Kan J.A."/>
            <person name="Viaud M."/>
            <person name="Benito E.P."/>
            <person name="Couloux A."/>
            <person name="Coutinho P.M."/>
            <person name="de Vries R.P."/>
            <person name="Dyer P.S."/>
            <person name="Fillinger S."/>
            <person name="Fournier E."/>
            <person name="Gout L."/>
            <person name="Hahn M."/>
            <person name="Kohn L."/>
            <person name="Lapalu N."/>
            <person name="Plummer K.M."/>
            <person name="Pradier J.M."/>
            <person name="Quevillon E."/>
            <person name="Sharon A."/>
            <person name="Simon A."/>
            <person name="ten Have A."/>
            <person name="Tudzynski B."/>
            <person name="Tudzynski P."/>
            <person name="Wincker P."/>
            <person name="Andrew M."/>
            <person name="Anthouard V."/>
            <person name="Beever R.E."/>
            <person name="Beffa R."/>
            <person name="Benoit I."/>
            <person name="Bouzid O."/>
            <person name="Brault B."/>
            <person name="Chen Z."/>
            <person name="Choquer M."/>
            <person name="Collemare J."/>
            <person name="Cotton P."/>
            <person name="Danchin E.G."/>
            <person name="Da Silva C."/>
            <person name="Gautier A."/>
            <person name="Giraud C."/>
            <person name="Giraud T."/>
            <person name="Gonzalez C."/>
            <person name="Grossetete S."/>
            <person name="Guldener U."/>
            <person name="Henrissat B."/>
            <person name="Howlett B.J."/>
            <person name="Kodira C."/>
            <person name="Kretschmer M."/>
            <person name="Lappartient A."/>
            <person name="Leroch M."/>
            <person name="Levis C."/>
            <person name="Mauceli E."/>
            <person name="Neuveglise C."/>
            <person name="Oeser B."/>
            <person name="Pearson M."/>
            <person name="Poulain J."/>
            <person name="Poussereau N."/>
            <person name="Quesneville H."/>
            <person name="Rascle C."/>
            <person name="Schumacher J."/>
            <person name="Segurens B."/>
            <person name="Sexton A."/>
            <person name="Silva E."/>
            <person name="Sirven C."/>
            <person name="Soanes D.M."/>
            <person name="Talbot N.J."/>
            <person name="Templeton M."/>
            <person name="Yandava C."/>
            <person name="Yarden O."/>
            <person name="Zeng Q."/>
            <person name="Rollins J.A."/>
            <person name="Lebrun M.H."/>
            <person name="Dickman M."/>
        </authorList>
    </citation>
    <scope>NUCLEOTIDE SEQUENCE [LARGE SCALE GENOMIC DNA]</scope>
    <source>
        <strain evidence="1 2">B05.10</strain>
    </source>
</reference>
<evidence type="ECO:0000313" key="1">
    <source>
        <dbReference type="EMBL" id="ATZ52463.1"/>
    </source>
</evidence>
<organism evidence="1 2">
    <name type="scientific">Botryotinia fuckeliana (strain B05.10)</name>
    <name type="common">Noble rot fungus</name>
    <name type="synonym">Botrytis cinerea</name>
    <dbReference type="NCBI Taxonomy" id="332648"/>
    <lineage>
        <taxon>Eukaryota</taxon>
        <taxon>Fungi</taxon>
        <taxon>Dikarya</taxon>
        <taxon>Ascomycota</taxon>
        <taxon>Pezizomycotina</taxon>
        <taxon>Leotiomycetes</taxon>
        <taxon>Helotiales</taxon>
        <taxon>Sclerotiniaceae</taxon>
        <taxon>Botrytis</taxon>
    </lineage>
</organism>
<dbReference type="KEGG" id="bfu:BCIN_08g01760"/>
<keyword evidence="2" id="KW-1185">Reference proteome</keyword>
<accession>A0A384JPJ9</accession>
<gene>
    <name evidence="1" type="ORF">BCIN_08g01760</name>
</gene>
<dbReference type="EMBL" id="CP009812">
    <property type="protein sequence ID" value="ATZ52463.1"/>
    <property type="molecule type" value="Genomic_DNA"/>
</dbReference>
<dbReference type="VEuPathDB" id="FungiDB:Bcin08g01760"/>
<reference evidence="1 2" key="2">
    <citation type="journal article" date="2012" name="Eukaryot. Cell">
        <title>Genome update of Botrytis cinerea strains B05.10 and T4.</title>
        <authorList>
            <person name="Staats M."/>
            <person name="van Kan J.A."/>
        </authorList>
    </citation>
    <scope>NUCLEOTIDE SEQUENCE [LARGE SCALE GENOMIC DNA]</scope>
    <source>
        <strain evidence="1 2">B05.10</strain>
    </source>
</reference>
<dbReference type="AlphaFoldDB" id="A0A384JPJ9"/>
<dbReference type="OrthoDB" id="2117718at2759"/>
<protein>
    <recommendedName>
        <fullName evidence="3">Taurine catabolism dioxygenase protein</fullName>
    </recommendedName>
</protein>
<dbReference type="SUPFAM" id="SSF56059">
    <property type="entry name" value="Glutathione synthetase ATP-binding domain-like"/>
    <property type="match status" value="1"/>
</dbReference>
<reference evidence="1 2" key="3">
    <citation type="journal article" date="2017" name="Mol. Plant Pathol.">
        <title>A gapless genome sequence of the fungus Botrytis cinerea.</title>
        <authorList>
            <person name="Van Kan J.A."/>
            <person name="Stassen J.H."/>
            <person name="Mosbach A."/>
            <person name="Van Der Lee T.A."/>
            <person name="Faino L."/>
            <person name="Farmer A.D."/>
            <person name="Papasotiriou D.G."/>
            <person name="Zhou S."/>
            <person name="Seidl M.F."/>
            <person name="Cottam E."/>
            <person name="Edel D."/>
            <person name="Hahn M."/>
            <person name="Schwartz D.C."/>
            <person name="Dietrich R.A."/>
            <person name="Widdison S."/>
            <person name="Scalliet G."/>
        </authorList>
    </citation>
    <scope>NUCLEOTIDE SEQUENCE [LARGE SCALE GENOMIC DNA]</scope>
    <source>
        <strain evidence="1 2">B05.10</strain>
    </source>
</reference>
<dbReference type="GeneID" id="36394387"/>
<evidence type="ECO:0000313" key="2">
    <source>
        <dbReference type="Proteomes" id="UP000001798"/>
    </source>
</evidence>
<sequence>MDKPTSHLLQQVHVRPGPRSTQVVTECKVDNSVYIEEHEKFQNCLLQRCPADLWPGGAYQTACPRPILVHERHQQHLRDLHDALTAAITDIVERWWTDQDACFPDRMPLEKQEEELLQWMETQVVSKKLPIYRECRGSWRPDFLVEDVLDETGVSVENYRITEINARFSFNAFILGTIAHEGLQDMGVGSNGLKCATDPVELLNGTIGLFRADSPLHLLKGREKGMDIHMLLHIIQQRFGITPRLITPADLRLVPLEHGSGHRLCSVVKENGNFSLPPLAWRTDEGELVEEIHQVGLELHQSELLSLEPEMLRQISLRCFNDFRSILLTHDKRMLGIVKQELESLVSRKVITTAQAQVLDQGIADTILPGSIELERLVYLSQQFPKLQYDFLLKPIRSGKGAGIVFGDELESEEWISALKFQLNSQAVSKACVIQRRILPHLYNLVLKSSGVRVQYPLIGTYFVVNGKLLGLGGWRSSQDKICAVSHGGSWICSVMNNNEV</sequence>
<proteinExistence type="predicted"/>
<name>A0A384JPJ9_BOTFB</name>